<comment type="caution">
    <text evidence="3">The sequence shown here is derived from an EMBL/GenBank/DDBJ whole genome shotgun (WGS) entry which is preliminary data.</text>
</comment>
<dbReference type="InterPro" id="IPR036465">
    <property type="entry name" value="vWFA_dom_sf"/>
</dbReference>
<feature type="compositionally biased region" description="Gly residues" evidence="1">
    <location>
        <begin position="14"/>
        <end position="27"/>
    </location>
</feature>
<dbReference type="Proteomes" id="UP000758611">
    <property type="component" value="Unassembled WGS sequence"/>
</dbReference>
<accession>A0A930E389</accession>
<proteinExistence type="predicted"/>
<feature type="region of interest" description="Disordered" evidence="1">
    <location>
        <begin position="1"/>
        <end position="80"/>
    </location>
</feature>
<evidence type="ECO:0000313" key="4">
    <source>
        <dbReference type="Proteomes" id="UP000758611"/>
    </source>
</evidence>
<sequence>GQNQQGQGSQNQQGQGGQSQQGQGGQNQQGQGDAHNHCSTCGQSMNGQDNSQGKQQPGQGDVSGANGSHQVWSKIPDNTVEGEIADEKVAHESMKNIVKRILDSPDLRSQLSNDKLRGILPGHLYDELIEGKAVKGKLPISAVIRKGTGKLRSGSKRTYTRFNPKQGNRVDLLRGKKELHNKNIHCFIDNSGSMGPTEIEYGVMEVAAVASSIHANLSIIPFDTVVYYNNKQEVDKHGNFQFIPTGRGGTAFQPVFDYLKEEKANNDNDVIVIITDGYGESRVDNYGLRNVIWILVEESRNTLSVRPQDLRGHEVAWLEEDAKYKLHKLDKEAGL</sequence>
<dbReference type="RefSeq" id="WP_278476804.1">
    <property type="nucleotide sequence ID" value="NZ_JABZRE010000002.1"/>
</dbReference>
<name>A0A930E389_9FIRM</name>
<dbReference type="Pfam" id="PF09967">
    <property type="entry name" value="DUF2201"/>
    <property type="match status" value="1"/>
</dbReference>
<organism evidence="3 4">
    <name type="scientific">Parvimonas micra</name>
    <dbReference type="NCBI Taxonomy" id="33033"/>
    <lineage>
        <taxon>Bacteria</taxon>
        <taxon>Bacillati</taxon>
        <taxon>Bacillota</taxon>
        <taxon>Tissierellia</taxon>
        <taxon>Tissierellales</taxon>
        <taxon>Peptoniphilaceae</taxon>
        <taxon>Parvimonas</taxon>
    </lineage>
</organism>
<feature type="compositionally biased region" description="Polar residues" evidence="1">
    <location>
        <begin position="37"/>
        <end position="58"/>
    </location>
</feature>
<dbReference type="CDD" id="cd00198">
    <property type="entry name" value="vWFA"/>
    <property type="match status" value="1"/>
</dbReference>
<dbReference type="PANTHER" id="PTHR38730:SF1">
    <property type="entry name" value="SLL7028 PROTEIN"/>
    <property type="match status" value="1"/>
</dbReference>
<feature type="compositionally biased region" description="Low complexity" evidence="1">
    <location>
        <begin position="1"/>
        <end position="13"/>
    </location>
</feature>
<feature type="domain" description="VWA-like" evidence="2">
    <location>
        <begin position="186"/>
        <end position="297"/>
    </location>
</feature>
<gene>
    <name evidence="3" type="ORF">HXM94_00815</name>
</gene>
<protein>
    <recommendedName>
        <fullName evidence="2">VWA-like domain-containing protein</fullName>
    </recommendedName>
</protein>
<evidence type="ECO:0000256" key="1">
    <source>
        <dbReference type="SAM" id="MobiDB-lite"/>
    </source>
</evidence>
<dbReference type="SUPFAM" id="SSF53300">
    <property type="entry name" value="vWA-like"/>
    <property type="match status" value="1"/>
</dbReference>
<dbReference type="AlphaFoldDB" id="A0A930E389"/>
<evidence type="ECO:0000259" key="2">
    <source>
        <dbReference type="Pfam" id="PF09967"/>
    </source>
</evidence>
<dbReference type="PANTHER" id="PTHR38730">
    <property type="entry name" value="SLL7028 PROTEIN"/>
    <property type="match status" value="1"/>
</dbReference>
<evidence type="ECO:0000313" key="3">
    <source>
        <dbReference type="EMBL" id="MBF1306316.1"/>
    </source>
</evidence>
<dbReference type="EMBL" id="JABZRE010000002">
    <property type="protein sequence ID" value="MBF1306316.1"/>
    <property type="molecule type" value="Genomic_DNA"/>
</dbReference>
<feature type="non-terminal residue" evidence="3">
    <location>
        <position position="1"/>
    </location>
</feature>
<dbReference type="InterPro" id="IPR018698">
    <property type="entry name" value="VWA-like_dom"/>
</dbReference>
<reference evidence="3" key="1">
    <citation type="submission" date="2020-04" db="EMBL/GenBank/DDBJ databases">
        <title>Deep metagenomics examines the oral microbiome during advanced dental caries in children, revealing novel taxa and co-occurrences with host molecules.</title>
        <authorList>
            <person name="Baker J.L."/>
            <person name="Morton J.T."/>
            <person name="Dinis M."/>
            <person name="Alvarez R."/>
            <person name="Tran N.C."/>
            <person name="Knight R."/>
            <person name="Edlund A."/>
        </authorList>
    </citation>
    <scope>NUCLEOTIDE SEQUENCE</scope>
    <source>
        <strain evidence="3">JCVI_23_bin.11</strain>
    </source>
</reference>